<evidence type="ECO:0000313" key="1">
    <source>
        <dbReference type="EMBL" id="QHT13277.1"/>
    </source>
</evidence>
<dbReference type="InterPro" id="IPR043504">
    <property type="entry name" value="Peptidase_S1_PA_chymotrypsin"/>
</dbReference>
<dbReference type="Gene3D" id="2.30.42.10">
    <property type="match status" value="1"/>
</dbReference>
<dbReference type="EMBL" id="MN739565">
    <property type="protein sequence ID" value="QHT13277.1"/>
    <property type="molecule type" value="Genomic_DNA"/>
</dbReference>
<dbReference type="Gene3D" id="2.40.10.10">
    <property type="entry name" value="Trypsin-like serine proteases"/>
    <property type="match status" value="2"/>
</dbReference>
<evidence type="ECO:0008006" key="2">
    <source>
        <dbReference type="Google" id="ProtNLM"/>
    </source>
</evidence>
<proteinExistence type="predicted"/>
<dbReference type="SUPFAM" id="SSF50494">
    <property type="entry name" value="Trypsin-like serine proteases"/>
    <property type="match status" value="1"/>
</dbReference>
<dbReference type="InterPro" id="IPR036034">
    <property type="entry name" value="PDZ_sf"/>
</dbReference>
<dbReference type="SUPFAM" id="SSF50156">
    <property type="entry name" value="PDZ domain-like"/>
    <property type="match status" value="1"/>
</dbReference>
<dbReference type="PANTHER" id="PTHR45980:SF9">
    <property type="entry name" value="PROTEASE DO-LIKE 10, MITOCHONDRIAL-RELATED"/>
    <property type="match status" value="1"/>
</dbReference>
<dbReference type="InterPro" id="IPR009003">
    <property type="entry name" value="Peptidase_S1_PA"/>
</dbReference>
<dbReference type="GO" id="GO:0004252">
    <property type="term" value="F:serine-type endopeptidase activity"/>
    <property type="evidence" value="ECO:0007669"/>
    <property type="project" value="InterPro"/>
</dbReference>
<dbReference type="AlphaFoldDB" id="A0A6C0D9S9"/>
<dbReference type="InterPro" id="IPR001940">
    <property type="entry name" value="Peptidase_S1C"/>
</dbReference>
<reference evidence="1" key="1">
    <citation type="journal article" date="2020" name="Nature">
        <title>Giant virus diversity and host interactions through global metagenomics.</title>
        <authorList>
            <person name="Schulz F."/>
            <person name="Roux S."/>
            <person name="Paez-Espino D."/>
            <person name="Jungbluth S."/>
            <person name="Walsh D.A."/>
            <person name="Denef V.J."/>
            <person name="McMahon K.D."/>
            <person name="Konstantinidis K.T."/>
            <person name="Eloe-Fadrosh E.A."/>
            <person name="Kyrpides N.C."/>
            <person name="Woyke T."/>
        </authorList>
    </citation>
    <scope>NUCLEOTIDE SEQUENCE</scope>
    <source>
        <strain evidence="1">GVMAG-M-3300023174-131</strain>
    </source>
</reference>
<dbReference type="PRINTS" id="PR00834">
    <property type="entry name" value="PROTEASES2C"/>
</dbReference>
<name>A0A6C0D9S9_9ZZZZ</name>
<dbReference type="PANTHER" id="PTHR45980">
    <property type="match status" value="1"/>
</dbReference>
<accession>A0A6C0D9S9</accession>
<protein>
    <recommendedName>
        <fullName evidence="2">Protease Do-like PDZ domain-containing protein</fullName>
    </recommendedName>
</protein>
<dbReference type="Pfam" id="PF13365">
    <property type="entry name" value="Trypsin_2"/>
    <property type="match status" value="1"/>
</dbReference>
<dbReference type="GO" id="GO:0006508">
    <property type="term" value="P:proteolysis"/>
    <property type="evidence" value="ECO:0007669"/>
    <property type="project" value="InterPro"/>
</dbReference>
<organism evidence="1">
    <name type="scientific">viral metagenome</name>
    <dbReference type="NCBI Taxonomy" id="1070528"/>
    <lineage>
        <taxon>unclassified sequences</taxon>
        <taxon>metagenomes</taxon>
        <taxon>organismal metagenomes</taxon>
    </lineage>
</organism>
<sequence>MNFEKYVVYITVQKKDLDLNHPLNVFSNSQVTGTGFYIDKGIILTCYHVVQNSLDIMVNVFKNNENIKIKASIKHIFPDDDLAVIELEDKETDHIILEYEIIKTKKPNIEVNTIGFPLNSTTVKINKGIISGFQDSNIQTDSTLNSGNSGGPLIINNKVIGINQSKMSGEASNTGYAVPIFRFLTLYKLKNSSLKLINNKPNLLFKYQLNKQKFYNFDCGVRVCKIHDSSVLHKHSIEVDDLILKINNSKIDQEGKIQFSFFPEKIILHEIGLWFTVGDTLTITYYSHKSKKIIDVKILLSYTETNLLEYYTESTRQYNFENKGLVFSVFTNYHVDEIKEINMSLHSKVKLLSRFLDINNKFTVYLSDLIHSKLNFTEYPINEIVTHINSKELVSYDVLVNIMKEPITSFITVDNSIYYVK</sequence>